<comment type="caution">
    <text evidence="4">The sequence shown here is derived from an EMBL/GenBank/DDBJ whole genome shotgun (WGS) entry which is preliminary data.</text>
</comment>
<accession>A0A9N8L800</accession>
<evidence type="ECO:0000259" key="3">
    <source>
        <dbReference type="PROSITE" id="PS51253"/>
    </source>
</evidence>
<keyword evidence="1" id="KW-0238">DNA-binding</keyword>
<feature type="compositionally biased region" description="Basic residues" evidence="2">
    <location>
        <begin position="591"/>
        <end position="602"/>
    </location>
</feature>
<dbReference type="GO" id="GO:0005634">
    <property type="term" value="C:nucleus"/>
    <property type="evidence" value="ECO:0007669"/>
    <property type="project" value="TreeGrafter"/>
</dbReference>
<dbReference type="PANTHER" id="PTHR19303:SF74">
    <property type="entry name" value="POGO TRANSPOSABLE ELEMENT WITH KRAB DOMAIN"/>
    <property type="match status" value="1"/>
</dbReference>
<sequence length="636" mass="71275">MTKGSDSSASESEGERRVQEALRLHKKKGLSLSAAATEAGAVWSTVFRRHKGVVYKKRVVPPEKRLLLAEELAMVSFIKQMHATGWPIRKADVEQMAMLMIRRRSADEPKPLGNRWFRRFRKRHPCLDFKFIATLSRARTLGMTVSRGLGLFALVELELLEYDLKNTAMFTMDETGVQIGTPSVGQRFLVPAGATKTLRPAIVDGNQETVTIIECIGADGSVLPPLYVFKGRTLDLAPMVDERHGGRVTASDTGWTNTSITMEWFREVFLPNSERIAGKGVHRLLIMDGHKSHFPLELIELAVEKDVSVICLPAHTTQALSPLDVSCFRPLKERWAEEIRQETLLTGCVKRSDVIRLYENARDKAMTSANAISGFANTGLWPFTGLKAIPPSKFVKDALTDKEMDELIEDHNADDEALADLWALVDQQRTAKAKAVLVQASREIERMRALELMFGHLFKRQQDHLAALKKKPATFRVHLDGAAKLYTSDESIRIMREAEQQKQQAEAEKLARAEAREQERVEREAAKEREKEEKQKRREQQKEDRAAKEREKEEAAAERRRLMEEKRELKRQQEEAKAAAKEAKAAAKAQKAAKKQAALKRSRAVDNDVVGNDGDGSGSGGSVSKKQRVGGLVVSG</sequence>
<proteinExistence type="predicted"/>
<dbReference type="PROSITE" id="PS51253">
    <property type="entry name" value="HTH_CENPB"/>
    <property type="match status" value="1"/>
</dbReference>
<dbReference type="Proteomes" id="UP000836404">
    <property type="component" value="Unassembled WGS sequence"/>
</dbReference>
<evidence type="ECO:0000313" key="4">
    <source>
        <dbReference type="EMBL" id="CAD6899045.1"/>
    </source>
</evidence>
<dbReference type="Gene3D" id="3.30.420.10">
    <property type="entry name" value="Ribonuclease H-like superfamily/Ribonuclease H"/>
    <property type="match status" value="1"/>
</dbReference>
<organism evidence="4 5">
    <name type="scientific">Tilletia laevis</name>
    <dbReference type="NCBI Taxonomy" id="157183"/>
    <lineage>
        <taxon>Eukaryota</taxon>
        <taxon>Fungi</taxon>
        <taxon>Dikarya</taxon>
        <taxon>Basidiomycota</taxon>
        <taxon>Ustilaginomycotina</taxon>
        <taxon>Exobasidiomycetes</taxon>
        <taxon>Tilletiales</taxon>
        <taxon>Tilletiaceae</taxon>
        <taxon>Tilletia</taxon>
    </lineage>
</organism>
<keyword evidence="5" id="KW-1185">Reference proteome</keyword>
<gene>
    <name evidence="4" type="ORF">JKILLFL_G9205</name>
</gene>
<evidence type="ECO:0000313" key="5">
    <source>
        <dbReference type="Proteomes" id="UP000836404"/>
    </source>
</evidence>
<dbReference type="InterPro" id="IPR006600">
    <property type="entry name" value="HTH_CenpB_DNA-bd_dom"/>
</dbReference>
<dbReference type="InterPro" id="IPR004875">
    <property type="entry name" value="DDE_SF_endonuclease_dom"/>
</dbReference>
<dbReference type="GO" id="GO:0003677">
    <property type="term" value="F:DNA binding"/>
    <property type="evidence" value="ECO:0007669"/>
    <property type="project" value="UniProtKB-KW"/>
</dbReference>
<protein>
    <recommendedName>
        <fullName evidence="3">HTH CENPB-type domain-containing protein</fullName>
    </recommendedName>
</protein>
<dbReference type="Pfam" id="PF03221">
    <property type="entry name" value="HTH_Tnp_Tc5"/>
    <property type="match status" value="1"/>
</dbReference>
<evidence type="ECO:0000256" key="1">
    <source>
        <dbReference type="ARBA" id="ARBA00023125"/>
    </source>
</evidence>
<evidence type="ECO:0000256" key="2">
    <source>
        <dbReference type="SAM" id="MobiDB-lite"/>
    </source>
</evidence>
<dbReference type="EMBL" id="CAJHJF010000217">
    <property type="protein sequence ID" value="CAD6899045.1"/>
    <property type="molecule type" value="Genomic_DNA"/>
</dbReference>
<reference evidence="4 5" key="1">
    <citation type="submission" date="2020-10" db="EMBL/GenBank/DDBJ databases">
        <authorList>
            <person name="Sedaghatjoo S."/>
        </authorList>
    </citation>
    <scope>NUCLEOTIDE SEQUENCE [LARGE SCALE GENOMIC DNA]</scope>
    <source>
        <strain evidence="4 5">LLFL</strain>
    </source>
</reference>
<feature type="domain" description="HTH CENPB-type" evidence="3">
    <location>
        <begin position="58"/>
        <end position="130"/>
    </location>
</feature>
<feature type="region of interest" description="Disordered" evidence="2">
    <location>
        <begin position="511"/>
        <end position="636"/>
    </location>
</feature>
<name>A0A9N8L800_9BASI</name>
<dbReference type="Pfam" id="PF03184">
    <property type="entry name" value="DDE_1"/>
    <property type="match status" value="1"/>
</dbReference>
<dbReference type="PANTHER" id="PTHR19303">
    <property type="entry name" value="TRANSPOSON"/>
    <property type="match status" value="1"/>
</dbReference>
<dbReference type="InterPro" id="IPR050863">
    <property type="entry name" value="CenT-Element_Derived"/>
</dbReference>
<dbReference type="AlphaFoldDB" id="A0A9N8L800"/>
<dbReference type="InterPro" id="IPR036397">
    <property type="entry name" value="RNaseH_sf"/>
</dbReference>
<feature type="compositionally biased region" description="Basic and acidic residues" evidence="2">
    <location>
        <begin position="511"/>
        <end position="585"/>
    </location>
</feature>